<dbReference type="InterPro" id="IPR027417">
    <property type="entry name" value="P-loop_NTPase"/>
</dbReference>
<dbReference type="Pfam" id="PF25601">
    <property type="entry name" value="AAA_lid_14"/>
    <property type="match status" value="1"/>
</dbReference>
<dbReference type="Gene3D" id="1.10.8.60">
    <property type="match status" value="1"/>
</dbReference>
<accession>A0ABT0WZB2</accession>
<evidence type="ECO:0000256" key="1">
    <source>
        <dbReference type="ARBA" id="ARBA00022741"/>
    </source>
</evidence>
<keyword evidence="5" id="KW-1185">Reference proteome</keyword>
<dbReference type="CDD" id="cd00009">
    <property type="entry name" value="AAA"/>
    <property type="match status" value="1"/>
</dbReference>
<dbReference type="Pfam" id="PF06956">
    <property type="entry name" value="RtcR"/>
    <property type="match status" value="1"/>
</dbReference>
<gene>
    <name evidence="4" type="primary">rtcR</name>
    <name evidence="4" type="ORF">NCG91_27440</name>
</gene>
<dbReference type="PROSITE" id="PS50045">
    <property type="entry name" value="SIGMA54_INTERACT_4"/>
    <property type="match status" value="1"/>
</dbReference>
<dbReference type="Proteomes" id="UP001202243">
    <property type="component" value="Unassembled WGS sequence"/>
</dbReference>
<evidence type="ECO:0000313" key="5">
    <source>
        <dbReference type="Proteomes" id="UP001202243"/>
    </source>
</evidence>
<dbReference type="RefSeq" id="WP_251351985.1">
    <property type="nucleotide sequence ID" value="NZ_JAMQGR010000021.1"/>
</dbReference>
<dbReference type="SUPFAM" id="SSF52540">
    <property type="entry name" value="P-loop containing nucleoside triphosphate hydrolases"/>
    <property type="match status" value="1"/>
</dbReference>
<protein>
    <submittedName>
        <fullName evidence="4">RNA repair transcriptional activator RtcR</fullName>
    </submittedName>
</protein>
<dbReference type="InterPro" id="IPR058031">
    <property type="entry name" value="AAA_lid_NorR"/>
</dbReference>
<dbReference type="InterPro" id="IPR002078">
    <property type="entry name" value="Sigma_54_int"/>
</dbReference>
<evidence type="ECO:0000259" key="3">
    <source>
        <dbReference type="PROSITE" id="PS50045"/>
    </source>
</evidence>
<dbReference type="NCBIfam" id="NF038308">
    <property type="entry name" value="RNA_repair_RtcR"/>
    <property type="match status" value="1"/>
</dbReference>
<dbReference type="PANTHER" id="PTHR32071">
    <property type="entry name" value="TRANSCRIPTIONAL REGULATORY PROTEIN"/>
    <property type="match status" value="1"/>
</dbReference>
<sequence>MQAKRTVVIGFLGTQLDNGRGAARWEKWRPSIALTQHEDKIIDRFELLYAGSQFDNLVRQVSQDIASVSPETRLISHELPISDAWDFENVYGALYDFANSYPFDPDKEDYWIHITTGSHVVQICMFLMTEARYFPGRLVQTSPPKRQATGNPGSYALIDLDLSRYDQITQRFTREQAEGVAFLKSGIATRNAKFNGMIDEIERVAIKSKAPMLLMGPTGAGKSFLARRVYELKKSRHQIDGKFIDLNCATLHGDGAASTLFGHIKGAFTGAGSDRPGLLRSAHKGLLFLDEIGELGLDEQAMLLKAIEEKRFFPVGADTEVQSDFQLIAGTNRDLGKEVMAGRFREDLYARINLWTYELPGLAQRPEDIEPNLEYLLTQYSAETGERVRFNKEAHERFMRFATLPTSAWKGNFRDLSAAVTRLATLSEAGRITDGVVDEEIRRLKRMWQHHDKPASGMEIDLADIMGSEAATQLDLFDALQLQAVIKICRQSNNMSDAGRTLYAVSRAAKAKPNDADRLKKYLARFDLDWDRVCQLN</sequence>
<keyword evidence="2" id="KW-0067">ATP-binding</keyword>
<reference evidence="4 5" key="1">
    <citation type="submission" date="2022-06" db="EMBL/GenBank/DDBJ databases">
        <title>Janthinobacterium kumbetensis sp. nov., isolated from spring water in Turkey.</title>
        <authorList>
            <person name="Inan Bektas K."/>
            <person name="Belduz A.A."/>
            <person name="Canakci S."/>
            <person name="Nalcaoglu A."/>
            <person name="Ceylan E."/>
            <person name="Kati H."/>
        </authorList>
    </citation>
    <scope>NUCLEOTIDE SEQUENCE [LARGE SCALE GENOMIC DNA]</scope>
    <source>
        <strain evidence="4 5">GK</strain>
    </source>
</reference>
<dbReference type="Pfam" id="PF00158">
    <property type="entry name" value="Sigma54_activat"/>
    <property type="match status" value="1"/>
</dbReference>
<dbReference type="PIRSF" id="PIRSF037354">
    <property type="entry name" value="Txn_actvtr_RtcR"/>
    <property type="match status" value="1"/>
</dbReference>
<comment type="caution">
    <text evidence="4">The sequence shown here is derived from an EMBL/GenBank/DDBJ whole genome shotgun (WGS) entry which is preliminary data.</text>
</comment>
<dbReference type="SMART" id="SM00382">
    <property type="entry name" value="AAA"/>
    <property type="match status" value="1"/>
</dbReference>
<organism evidence="4 5">
    <name type="scientific">Janthinobacterium kumbetense</name>
    <dbReference type="NCBI Taxonomy" id="2950280"/>
    <lineage>
        <taxon>Bacteria</taxon>
        <taxon>Pseudomonadati</taxon>
        <taxon>Pseudomonadota</taxon>
        <taxon>Betaproteobacteria</taxon>
        <taxon>Burkholderiales</taxon>
        <taxon>Oxalobacteraceae</taxon>
        <taxon>Janthinobacterium</taxon>
    </lineage>
</organism>
<dbReference type="Gene3D" id="3.40.50.300">
    <property type="entry name" value="P-loop containing nucleotide triphosphate hydrolases"/>
    <property type="match status" value="1"/>
</dbReference>
<feature type="domain" description="Sigma-54 factor interaction" evidence="3">
    <location>
        <begin position="187"/>
        <end position="425"/>
    </location>
</feature>
<proteinExistence type="predicted"/>
<dbReference type="PANTHER" id="PTHR32071:SF14">
    <property type="entry name" value="TRANSCRIPTIONAL REGULATORY PROTEIN RTCR"/>
    <property type="match status" value="1"/>
</dbReference>
<dbReference type="InterPro" id="IPR009715">
    <property type="entry name" value="RtcR"/>
</dbReference>
<evidence type="ECO:0000256" key="2">
    <source>
        <dbReference type="ARBA" id="ARBA00022840"/>
    </source>
</evidence>
<keyword evidence="1" id="KW-0547">Nucleotide-binding</keyword>
<name>A0ABT0WZB2_9BURK</name>
<evidence type="ECO:0000313" key="4">
    <source>
        <dbReference type="EMBL" id="MCM2569367.1"/>
    </source>
</evidence>
<dbReference type="InterPro" id="IPR017183">
    <property type="entry name" value="Sigma54_dep_tscrpt_act_RtcR"/>
</dbReference>
<dbReference type="EMBL" id="JAMQGR010000021">
    <property type="protein sequence ID" value="MCM2569367.1"/>
    <property type="molecule type" value="Genomic_DNA"/>
</dbReference>
<dbReference type="InterPro" id="IPR003593">
    <property type="entry name" value="AAA+_ATPase"/>
</dbReference>